<sequence length="82" mass="10376">MKWTKEQQERFEKFILGDDMDFYEEYTIHLMDEEQKNFFEENPEFMSEYSISRDMLHLLRDPIYRGLMRKIKKYETGEREKY</sequence>
<name>A0A9D2VWQ2_9FIRM</name>
<reference evidence="1" key="1">
    <citation type="journal article" date="2021" name="PeerJ">
        <title>Extensive microbial diversity within the chicken gut microbiome revealed by metagenomics and culture.</title>
        <authorList>
            <person name="Gilroy R."/>
            <person name="Ravi A."/>
            <person name="Getino M."/>
            <person name="Pursley I."/>
            <person name="Horton D.L."/>
            <person name="Alikhan N.F."/>
            <person name="Baker D."/>
            <person name="Gharbi K."/>
            <person name="Hall N."/>
            <person name="Watson M."/>
            <person name="Adriaenssens E.M."/>
            <person name="Foster-Nyarko E."/>
            <person name="Jarju S."/>
            <person name="Secka A."/>
            <person name="Antonio M."/>
            <person name="Oren A."/>
            <person name="Chaudhuri R.R."/>
            <person name="La Ragione R."/>
            <person name="Hildebrand F."/>
            <person name="Pallen M.J."/>
        </authorList>
    </citation>
    <scope>NUCLEOTIDE SEQUENCE</scope>
    <source>
        <strain evidence="1">USAMLcec4-12693</strain>
    </source>
</reference>
<dbReference type="AlphaFoldDB" id="A0A9D2VWQ2"/>
<dbReference type="RefSeq" id="WP_277271808.1">
    <property type="nucleotide sequence ID" value="NZ_DYXE01000045.1"/>
</dbReference>
<organism evidence="1 2">
    <name type="scientific">Merdimonas faecis</name>
    <dbReference type="NCBI Taxonomy" id="1653435"/>
    <lineage>
        <taxon>Bacteria</taxon>
        <taxon>Bacillati</taxon>
        <taxon>Bacillota</taxon>
        <taxon>Clostridia</taxon>
        <taxon>Lachnospirales</taxon>
        <taxon>Lachnospiraceae</taxon>
        <taxon>Merdimonas</taxon>
    </lineage>
</organism>
<reference evidence="1" key="2">
    <citation type="submission" date="2021-09" db="EMBL/GenBank/DDBJ databases">
        <authorList>
            <person name="Gilroy R."/>
        </authorList>
    </citation>
    <scope>NUCLEOTIDE SEQUENCE</scope>
    <source>
        <strain evidence="1">USAMLcec4-12693</strain>
    </source>
</reference>
<gene>
    <name evidence="1" type="ORF">K8V39_04595</name>
</gene>
<accession>A0A9D2VWQ2</accession>
<comment type="caution">
    <text evidence="1">The sequence shown here is derived from an EMBL/GenBank/DDBJ whole genome shotgun (WGS) entry which is preliminary data.</text>
</comment>
<evidence type="ECO:0000313" key="2">
    <source>
        <dbReference type="Proteomes" id="UP000813420"/>
    </source>
</evidence>
<dbReference type="Proteomes" id="UP000813420">
    <property type="component" value="Unassembled WGS sequence"/>
</dbReference>
<evidence type="ECO:0000313" key="1">
    <source>
        <dbReference type="EMBL" id="HJH49522.1"/>
    </source>
</evidence>
<protein>
    <submittedName>
        <fullName evidence="1">Uncharacterized protein</fullName>
    </submittedName>
</protein>
<proteinExistence type="predicted"/>
<dbReference type="EMBL" id="DYXE01000045">
    <property type="protein sequence ID" value="HJH49522.1"/>
    <property type="molecule type" value="Genomic_DNA"/>
</dbReference>